<dbReference type="PROSITE" id="PS00211">
    <property type="entry name" value="ABC_TRANSPORTER_1"/>
    <property type="match status" value="1"/>
</dbReference>
<reference evidence="6" key="1">
    <citation type="submission" date="2023-08" db="EMBL/GenBank/DDBJ databases">
        <title>Comparative genomics and taxonomic characterization of three novel marine species of genus Marivirga.</title>
        <authorList>
            <person name="Muhammad N."/>
            <person name="Kim S.-G."/>
        </authorList>
    </citation>
    <scope>NUCLEOTIDE SEQUENCE</scope>
    <source>
        <strain evidence="6">BKB1-2</strain>
    </source>
</reference>
<evidence type="ECO:0000256" key="3">
    <source>
        <dbReference type="ARBA" id="ARBA00022741"/>
    </source>
</evidence>
<dbReference type="AlphaFoldDB" id="A0AA51ZWY4"/>
<comment type="similarity">
    <text evidence="1">Belongs to the ABC transporter superfamily.</text>
</comment>
<organism evidence="6">
    <name type="scientific">Marivirga arenosa</name>
    <dbReference type="NCBI Taxonomy" id="3059076"/>
    <lineage>
        <taxon>Bacteria</taxon>
        <taxon>Pseudomonadati</taxon>
        <taxon>Bacteroidota</taxon>
        <taxon>Cytophagia</taxon>
        <taxon>Cytophagales</taxon>
        <taxon>Marivirgaceae</taxon>
        <taxon>Marivirga</taxon>
    </lineage>
</organism>
<dbReference type="GO" id="GO:0016887">
    <property type="term" value="F:ATP hydrolysis activity"/>
    <property type="evidence" value="ECO:0007669"/>
    <property type="project" value="InterPro"/>
</dbReference>
<gene>
    <name evidence="6" type="ORF">QYS47_08270</name>
</gene>
<dbReference type="SUPFAM" id="SSF52540">
    <property type="entry name" value="P-loop containing nucleoside triphosphate hydrolases"/>
    <property type="match status" value="1"/>
</dbReference>
<evidence type="ECO:0000313" key="6">
    <source>
        <dbReference type="EMBL" id="WNB18315.1"/>
    </source>
</evidence>
<dbReference type="PANTHER" id="PTHR43335">
    <property type="entry name" value="ABC TRANSPORTER, ATP-BINDING PROTEIN"/>
    <property type="match status" value="1"/>
</dbReference>
<dbReference type="EMBL" id="CP129968">
    <property type="protein sequence ID" value="WNB18315.1"/>
    <property type="molecule type" value="Genomic_DNA"/>
</dbReference>
<name>A0AA51ZWY4_9BACT</name>
<dbReference type="RefSeq" id="WP_322347848.1">
    <property type="nucleotide sequence ID" value="NZ_CP129968.2"/>
</dbReference>
<dbReference type="Gene3D" id="3.40.50.300">
    <property type="entry name" value="P-loop containing nucleotide triphosphate hydrolases"/>
    <property type="match status" value="1"/>
</dbReference>
<dbReference type="InterPro" id="IPR003439">
    <property type="entry name" value="ABC_transporter-like_ATP-bd"/>
</dbReference>
<dbReference type="CDD" id="cd03264">
    <property type="entry name" value="ABC_drug_resistance_like"/>
    <property type="match status" value="1"/>
</dbReference>
<feature type="domain" description="ABC transporter" evidence="5">
    <location>
        <begin position="4"/>
        <end position="234"/>
    </location>
</feature>
<keyword evidence="4 6" id="KW-0067">ATP-binding</keyword>
<evidence type="ECO:0000256" key="2">
    <source>
        <dbReference type="ARBA" id="ARBA00022448"/>
    </source>
</evidence>
<protein>
    <submittedName>
        <fullName evidence="6">ABC transporter ATP-binding protein</fullName>
    </submittedName>
</protein>
<dbReference type="Proteomes" id="UP001232019">
    <property type="component" value="Chromosome"/>
</dbReference>
<dbReference type="KEGG" id="marp:QYS47_08270"/>
<keyword evidence="2" id="KW-0813">Transport</keyword>
<dbReference type="PANTHER" id="PTHR43335:SF2">
    <property type="entry name" value="ABC TRANSPORTER, ATP-BINDING PROTEIN"/>
    <property type="match status" value="1"/>
</dbReference>
<dbReference type="Pfam" id="PF00005">
    <property type="entry name" value="ABC_tran"/>
    <property type="match status" value="1"/>
</dbReference>
<dbReference type="SMART" id="SM00382">
    <property type="entry name" value="AAA"/>
    <property type="match status" value="1"/>
</dbReference>
<sequence>MSKLTISQLSKTYPNGVKALDNINIEIHNGMFGLLGPNGAGKSSLMRTLATLQEADTGSALLDDIDILNQPDELRKVLGYLPQEFGVYPRITAEQLLDHMAILKGITNKSERKEMVKYLLDKVNLYDKRKKAIKGFSGGMKQRVGIAQALIGSPKLIIVDEPTAGLDPSERNRFYNLLADVGEKVVVILSTHIVDDVRELCTNMAIMNLGEIVYKGAPQTAIEELSGKVYQKIVSREDLDQYAKEYSIISNKMVGGKPLIHVFSDANPGDGFEQVQPNLEDVFFSKINTSNVLV</sequence>
<evidence type="ECO:0000256" key="4">
    <source>
        <dbReference type="ARBA" id="ARBA00022840"/>
    </source>
</evidence>
<keyword evidence="3" id="KW-0547">Nucleotide-binding</keyword>
<dbReference type="InterPro" id="IPR003593">
    <property type="entry name" value="AAA+_ATPase"/>
</dbReference>
<accession>A0AA51ZWY4</accession>
<dbReference type="PROSITE" id="PS50893">
    <property type="entry name" value="ABC_TRANSPORTER_2"/>
    <property type="match status" value="1"/>
</dbReference>
<evidence type="ECO:0000256" key="1">
    <source>
        <dbReference type="ARBA" id="ARBA00005417"/>
    </source>
</evidence>
<proteinExistence type="inferred from homology"/>
<dbReference type="GO" id="GO:0005524">
    <property type="term" value="F:ATP binding"/>
    <property type="evidence" value="ECO:0007669"/>
    <property type="project" value="UniProtKB-KW"/>
</dbReference>
<evidence type="ECO:0000259" key="5">
    <source>
        <dbReference type="PROSITE" id="PS50893"/>
    </source>
</evidence>
<dbReference type="InterPro" id="IPR017871">
    <property type="entry name" value="ABC_transporter-like_CS"/>
</dbReference>
<dbReference type="InterPro" id="IPR027417">
    <property type="entry name" value="P-loop_NTPase"/>
</dbReference>